<accession>A0AAU7KN13</accession>
<dbReference type="RefSeq" id="WP_348827762.1">
    <property type="nucleotide sequence ID" value="NZ_CP098827.1"/>
</dbReference>
<sequence>MSAAGEAALALARQRRQQYLEELEAAVLRAHTGEHDWFYAGRRLYRGASRVALRAPHLKLAEDCLSLADYRAVSDALALRQRFSDDRLHQRLRPEEPEPRLIYDWLEQCRVEALMDGPAPGMARNLKARFERWSLDYHHAQLTESALGLLLFCVIQISRSRLMAAPMLEEFEDLLEATRANIVPALGHALAGLRRERHDQQGFQRHARDIADWIAAQLEGYEPQGEREDEAKDPRRALALLLDSEDELDDEVPLAATGQSRTLADGAHRYRAFTTAYDSEREADSLVRQAQLEEYRTRLDERLHAQKVNVRRLARQFRRHLSVADRDGWQDGEESGVIDGRRLSQIVSSPQERRVFRRERYRPVSDTQVTLLIDCSGSMKAHGESIAMLVELLTRALDMAGVDSEVLGFTTAAWNGGRAQRDWLKAGRPATPGRLNEARHLIFKDAQQPWRRARKRFAALLKADLYKEGIDGEAVEWACQRLMAADVNRRLLVVISDGSPSDSATNLANDRHYLDNHLRSVVATFGGGNGRRPGPIDIIGLGVGLDLSPYYARHRVIALDQTLDNALLDEVVELMLSRRRY</sequence>
<dbReference type="InterPro" id="IPR036465">
    <property type="entry name" value="vWFA_dom_sf"/>
</dbReference>
<evidence type="ECO:0000259" key="1">
    <source>
        <dbReference type="Pfam" id="PF11775"/>
    </source>
</evidence>
<dbReference type="PANTHER" id="PTHR41248">
    <property type="entry name" value="NORD PROTEIN"/>
    <property type="match status" value="1"/>
</dbReference>
<dbReference type="InterPro" id="IPR025861">
    <property type="entry name" value="CobT_VWA_dom"/>
</dbReference>
<dbReference type="PIRSF" id="PIRSF031715">
    <property type="entry name" value="Cob_chel_CobT"/>
    <property type="match status" value="1"/>
</dbReference>
<dbReference type="EMBL" id="CP098827">
    <property type="protein sequence ID" value="XBO72238.1"/>
    <property type="molecule type" value="Genomic_DNA"/>
</dbReference>
<evidence type="ECO:0000313" key="2">
    <source>
        <dbReference type="EMBL" id="XBO72238.1"/>
    </source>
</evidence>
<dbReference type="GO" id="GO:0009236">
    <property type="term" value="P:cobalamin biosynthetic process"/>
    <property type="evidence" value="ECO:0007669"/>
    <property type="project" value="InterPro"/>
</dbReference>
<proteinExistence type="predicted"/>
<dbReference type="Pfam" id="PF11775">
    <property type="entry name" value="CobT_C"/>
    <property type="match status" value="1"/>
</dbReference>
<dbReference type="Pfam" id="PF06213">
    <property type="entry name" value="CobT"/>
    <property type="match status" value="1"/>
</dbReference>
<dbReference type="PANTHER" id="PTHR41248:SF1">
    <property type="entry name" value="NORD PROTEIN"/>
    <property type="match status" value="1"/>
</dbReference>
<dbReference type="InterPro" id="IPR051928">
    <property type="entry name" value="NorD/CobT"/>
</dbReference>
<dbReference type="InterPro" id="IPR006538">
    <property type="entry name" value="CobT"/>
</dbReference>
<feature type="domain" description="Cobalamin biosynthesis protein CobT VWA" evidence="1">
    <location>
        <begin position="355"/>
        <end position="576"/>
    </location>
</feature>
<gene>
    <name evidence="2" type="ORF">NFG58_05875</name>
</gene>
<organism evidence="2">
    <name type="scientific">Halomonas sp. RT37</name>
    <dbReference type="NCBI Taxonomy" id="2950872"/>
    <lineage>
        <taxon>Bacteria</taxon>
        <taxon>Pseudomonadati</taxon>
        <taxon>Pseudomonadota</taxon>
        <taxon>Gammaproteobacteria</taxon>
        <taxon>Oceanospirillales</taxon>
        <taxon>Halomonadaceae</taxon>
        <taxon>Halomonas</taxon>
    </lineage>
</organism>
<reference evidence="2" key="1">
    <citation type="submission" date="2022-06" db="EMBL/GenBank/DDBJ databases">
        <title>A novel DMS-producing enzyme.</title>
        <authorList>
            <person name="Zhang Y."/>
        </authorList>
    </citation>
    <scope>NUCLEOTIDE SEQUENCE</scope>
    <source>
        <strain evidence="2">RT37</strain>
    </source>
</reference>
<name>A0AAU7KN13_9GAMM</name>
<dbReference type="SUPFAM" id="SSF53300">
    <property type="entry name" value="vWA-like"/>
    <property type="match status" value="1"/>
</dbReference>
<protein>
    <submittedName>
        <fullName evidence="2">Cobalamin biosynthesis protein CobT</fullName>
    </submittedName>
</protein>
<dbReference type="AlphaFoldDB" id="A0AAU7KN13"/>